<protein>
    <submittedName>
        <fullName evidence="1">Uncharacterized protein</fullName>
    </submittedName>
</protein>
<accession>A0ABS8Y256</accession>
<evidence type="ECO:0000313" key="1">
    <source>
        <dbReference type="EMBL" id="MCE5166053.1"/>
    </source>
</evidence>
<feature type="non-terminal residue" evidence="1">
    <location>
        <position position="1"/>
    </location>
</feature>
<proteinExistence type="predicted"/>
<comment type="caution">
    <text evidence="1">The sequence shown here is derived from an EMBL/GenBank/DDBJ whole genome shotgun (WGS) entry which is preliminary data.</text>
</comment>
<keyword evidence="2" id="KW-1185">Reference proteome</keyword>
<name>A0ABS8Y256_DATST</name>
<organism evidence="1 2">
    <name type="scientific">Datura stramonium</name>
    <name type="common">Jimsonweed</name>
    <name type="synonym">Common thornapple</name>
    <dbReference type="NCBI Taxonomy" id="4076"/>
    <lineage>
        <taxon>Eukaryota</taxon>
        <taxon>Viridiplantae</taxon>
        <taxon>Streptophyta</taxon>
        <taxon>Embryophyta</taxon>
        <taxon>Tracheophyta</taxon>
        <taxon>Spermatophyta</taxon>
        <taxon>Magnoliopsida</taxon>
        <taxon>eudicotyledons</taxon>
        <taxon>Gunneridae</taxon>
        <taxon>Pentapetalae</taxon>
        <taxon>asterids</taxon>
        <taxon>lamiids</taxon>
        <taxon>Solanales</taxon>
        <taxon>Solanaceae</taxon>
        <taxon>Solanoideae</taxon>
        <taxon>Datureae</taxon>
        <taxon>Datura</taxon>
    </lineage>
</organism>
<evidence type="ECO:0000313" key="2">
    <source>
        <dbReference type="Proteomes" id="UP000823775"/>
    </source>
</evidence>
<reference evidence="1 2" key="1">
    <citation type="journal article" date="2021" name="BMC Genomics">
        <title>Datura genome reveals duplications of psychoactive alkaloid biosynthetic genes and high mutation rate following tissue culture.</title>
        <authorList>
            <person name="Rajewski A."/>
            <person name="Carter-House D."/>
            <person name="Stajich J."/>
            <person name="Litt A."/>
        </authorList>
    </citation>
    <scope>NUCLEOTIDE SEQUENCE [LARGE SCALE GENOMIC DNA]</scope>
    <source>
        <strain evidence="1">AR-01</strain>
    </source>
</reference>
<sequence length="123" mass="13992">GISIPLIPKALINRDDSEGKERRETGGDVRSHALWCWVWFWCAVRGKSGDGNEGKSGEGETRVLLRVQEVGEEREEVPWLGLVSLYWEKRGREEDRLAAKRDAWPVFAWFPSGSQGVLRRAGR</sequence>
<dbReference type="EMBL" id="JACEIK010018897">
    <property type="protein sequence ID" value="MCE5166053.1"/>
    <property type="molecule type" value="Genomic_DNA"/>
</dbReference>
<dbReference type="Proteomes" id="UP000823775">
    <property type="component" value="Unassembled WGS sequence"/>
</dbReference>
<gene>
    <name evidence="1" type="ORF">HAX54_014337</name>
</gene>